<feature type="domain" description="Fe2OG dioxygenase" evidence="10">
    <location>
        <begin position="196"/>
        <end position="296"/>
    </location>
</feature>
<evidence type="ECO:0000313" key="12">
    <source>
        <dbReference type="Proteomes" id="UP001634393"/>
    </source>
</evidence>
<evidence type="ECO:0000256" key="3">
    <source>
        <dbReference type="ARBA" id="ARBA00008056"/>
    </source>
</evidence>
<comment type="similarity">
    <text evidence="3 9">Belongs to the iron/ascorbate-dependent oxidoreductase family.</text>
</comment>
<evidence type="ECO:0000256" key="1">
    <source>
        <dbReference type="ARBA" id="ARBA00004123"/>
    </source>
</evidence>
<keyword evidence="5 9" id="KW-0479">Metal-binding</keyword>
<dbReference type="SUPFAM" id="SSF51197">
    <property type="entry name" value="Clavaminate synthase-like"/>
    <property type="match status" value="1"/>
</dbReference>
<keyword evidence="9" id="KW-0560">Oxidoreductase</keyword>
<dbReference type="InterPro" id="IPR044861">
    <property type="entry name" value="IPNS-like_FE2OG_OXY"/>
</dbReference>
<comment type="function">
    <text evidence="8">Involved in the regulation of shoot development and salicylic acid (SA) homeostasis.</text>
</comment>
<dbReference type="GO" id="GO:0005634">
    <property type="term" value="C:nucleus"/>
    <property type="evidence" value="ECO:0007669"/>
    <property type="project" value="UniProtKB-SubCell"/>
</dbReference>
<dbReference type="PROSITE" id="PS51471">
    <property type="entry name" value="FE2OG_OXY"/>
    <property type="match status" value="1"/>
</dbReference>
<dbReference type="PANTHER" id="PTHR47991">
    <property type="entry name" value="OXOGLUTARATE/IRON-DEPENDENT DIOXYGENASE"/>
    <property type="match status" value="1"/>
</dbReference>
<sequence>MEKSNESSMGEIAQERGFSYVPECYKVEDSIRPCLDPKNARMPIVDLDGMSNPTQRPRVAKDIENACRRTGFFHVINHGISQPILDGAISAASGFLNLPNEGKAKFLSNDVHNPVRYGTSVKDGEDNVQYWRVFLKHYAHPLKEWIGLWPNTPSDYREKMGEYTMEVQKLALKIIGIITEFLGLGPAYLTNKLDNGLQVMTVNSYPSCPQPELALGLPPHTDYCCLTILLQDSPGLQILDSDDKSWKLVPVIKSALQVHVGDQLEVLSNGRYKSLVHRVTVNSERARFSVASLHSLGLDVKMHVAKELVDEDNQNRYKESSFRDFLNFISKNDIGKGKSFLNTIMKIQEK</sequence>
<reference evidence="11 12" key="1">
    <citation type="submission" date="2024-12" db="EMBL/GenBank/DDBJ databases">
        <title>The unique morphological basis and parallel evolutionary history of personate flowers in Penstemon.</title>
        <authorList>
            <person name="Depatie T.H."/>
            <person name="Wessinger C.A."/>
        </authorList>
    </citation>
    <scope>NUCLEOTIDE SEQUENCE [LARGE SCALE GENOMIC DNA]</scope>
    <source>
        <strain evidence="11">WTNN_2</strain>
        <tissue evidence="11">Leaf</tissue>
    </source>
</reference>
<protein>
    <recommendedName>
        <fullName evidence="10">Fe2OG dioxygenase domain-containing protein</fullName>
    </recommendedName>
</protein>
<dbReference type="Pfam" id="PF03171">
    <property type="entry name" value="2OG-FeII_Oxy"/>
    <property type="match status" value="1"/>
</dbReference>
<dbReference type="GO" id="GO:0002238">
    <property type="term" value="P:response to molecule of fungal origin"/>
    <property type="evidence" value="ECO:0007669"/>
    <property type="project" value="UniProtKB-ARBA"/>
</dbReference>
<keyword evidence="7" id="KW-0539">Nucleus</keyword>
<dbReference type="InterPro" id="IPR027443">
    <property type="entry name" value="IPNS-like_sf"/>
</dbReference>
<dbReference type="EMBL" id="JBJXBP010000004">
    <property type="protein sequence ID" value="KAL3834695.1"/>
    <property type="molecule type" value="Genomic_DNA"/>
</dbReference>
<organism evidence="11 12">
    <name type="scientific">Penstemon smallii</name>
    <dbReference type="NCBI Taxonomy" id="265156"/>
    <lineage>
        <taxon>Eukaryota</taxon>
        <taxon>Viridiplantae</taxon>
        <taxon>Streptophyta</taxon>
        <taxon>Embryophyta</taxon>
        <taxon>Tracheophyta</taxon>
        <taxon>Spermatophyta</taxon>
        <taxon>Magnoliopsida</taxon>
        <taxon>eudicotyledons</taxon>
        <taxon>Gunneridae</taxon>
        <taxon>Pentapetalae</taxon>
        <taxon>asterids</taxon>
        <taxon>lamiids</taxon>
        <taxon>Lamiales</taxon>
        <taxon>Plantaginaceae</taxon>
        <taxon>Cheloneae</taxon>
        <taxon>Penstemon</taxon>
    </lineage>
</organism>
<dbReference type="InterPro" id="IPR026992">
    <property type="entry name" value="DIOX_N"/>
</dbReference>
<gene>
    <name evidence="11" type="ORF">ACJIZ3_009431</name>
</gene>
<keyword evidence="6 9" id="KW-0408">Iron</keyword>
<evidence type="ECO:0000256" key="4">
    <source>
        <dbReference type="ARBA" id="ARBA00022490"/>
    </source>
</evidence>
<evidence type="ECO:0000256" key="2">
    <source>
        <dbReference type="ARBA" id="ARBA00004496"/>
    </source>
</evidence>
<evidence type="ECO:0000256" key="8">
    <source>
        <dbReference type="ARBA" id="ARBA00059922"/>
    </source>
</evidence>
<dbReference type="Pfam" id="PF14226">
    <property type="entry name" value="DIOX_N"/>
    <property type="match status" value="1"/>
</dbReference>
<evidence type="ECO:0000256" key="9">
    <source>
        <dbReference type="RuleBase" id="RU003682"/>
    </source>
</evidence>
<dbReference type="GO" id="GO:0016706">
    <property type="term" value="F:2-oxoglutarate-dependent dioxygenase activity"/>
    <property type="evidence" value="ECO:0007669"/>
    <property type="project" value="UniProtKB-ARBA"/>
</dbReference>
<accession>A0ABD3TCI1</accession>
<evidence type="ECO:0000259" key="10">
    <source>
        <dbReference type="PROSITE" id="PS51471"/>
    </source>
</evidence>
<dbReference type="Proteomes" id="UP001634393">
    <property type="component" value="Unassembled WGS sequence"/>
</dbReference>
<comment type="caution">
    <text evidence="11">The sequence shown here is derived from an EMBL/GenBank/DDBJ whole genome shotgun (WGS) entry which is preliminary data.</text>
</comment>
<evidence type="ECO:0000256" key="6">
    <source>
        <dbReference type="ARBA" id="ARBA00023004"/>
    </source>
</evidence>
<dbReference type="Gene3D" id="2.60.120.330">
    <property type="entry name" value="B-lactam Antibiotic, Isopenicillin N Synthase, Chain"/>
    <property type="match status" value="1"/>
</dbReference>
<evidence type="ECO:0000256" key="7">
    <source>
        <dbReference type="ARBA" id="ARBA00023242"/>
    </source>
</evidence>
<dbReference type="InterPro" id="IPR005123">
    <property type="entry name" value="Oxoglu/Fe-dep_dioxygenase_dom"/>
</dbReference>
<evidence type="ECO:0000256" key="5">
    <source>
        <dbReference type="ARBA" id="ARBA00022723"/>
    </source>
</evidence>
<dbReference type="InterPro" id="IPR050295">
    <property type="entry name" value="Plant_2OG-oxidoreductases"/>
</dbReference>
<keyword evidence="12" id="KW-1185">Reference proteome</keyword>
<dbReference type="AlphaFoldDB" id="A0ABD3TCI1"/>
<evidence type="ECO:0000313" key="11">
    <source>
        <dbReference type="EMBL" id="KAL3834695.1"/>
    </source>
</evidence>
<proteinExistence type="inferred from homology"/>
<comment type="subcellular location">
    <subcellularLocation>
        <location evidence="2">Cytoplasm</location>
    </subcellularLocation>
    <subcellularLocation>
        <location evidence="1">Nucleus</location>
    </subcellularLocation>
</comment>
<dbReference type="GO" id="GO:0009805">
    <property type="term" value="P:coumarin biosynthetic process"/>
    <property type="evidence" value="ECO:0007669"/>
    <property type="project" value="UniProtKB-ARBA"/>
</dbReference>
<name>A0ABD3TCI1_9LAMI</name>
<keyword evidence="4" id="KW-0963">Cytoplasm</keyword>
<dbReference type="GO" id="GO:0005737">
    <property type="term" value="C:cytoplasm"/>
    <property type="evidence" value="ECO:0007669"/>
    <property type="project" value="UniProtKB-SubCell"/>
</dbReference>
<dbReference type="FunFam" id="2.60.120.330:FF:000015">
    <property type="entry name" value="Protein DMR6-LIKE OXYGENASE 1"/>
    <property type="match status" value="1"/>
</dbReference>
<dbReference type="GO" id="GO:0046872">
    <property type="term" value="F:metal ion binding"/>
    <property type="evidence" value="ECO:0007669"/>
    <property type="project" value="UniProtKB-KW"/>
</dbReference>